<evidence type="ECO:0000313" key="5">
    <source>
        <dbReference type="Proteomes" id="UP001161405"/>
    </source>
</evidence>
<dbReference type="InterPro" id="IPR036291">
    <property type="entry name" value="NAD(P)-bd_dom_sf"/>
</dbReference>
<reference evidence="4" key="1">
    <citation type="journal article" date="2014" name="Int. J. Syst. Evol. Microbiol.">
        <title>Complete genome of a new Firmicutes species belonging to the dominant human colonic microbiota ('Ruminococcus bicirculans') reveals two chromosomes and a selective capacity to utilize plant glucans.</title>
        <authorList>
            <consortium name="NISC Comparative Sequencing Program"/>
            <person name="Wegmann U."/>
            <person name="Louis P."/>
            <person name="Goesmann A."/>
            <person name="Henrissat B."/>
            <person name="Duncan S.H."/>
            <person name="Flint H.J."/>
        </authorList>
    </citation>
    <scope>NUCLEOTIDE SEQUENCE</scope>
    <source>
        <strain evidence="4">NBRC 107169</strain>
    </source>
</reference>
<gene>
    <name evidence="4" type="ORF">GCM10007879_08260</name>
</gene>
<dbReference type="Pfam" id="PF01370">
    <property type="entry name" value="Epimerase"/>
    <property type="match status" value="1"/>
</dbReference>
<evidence type="ECO:0000259" key="3">
    <source>
        <dbReference type="Pfam" id="PF01370"/>
    </source>
</evidence>
<accession>A0ABQ5UPK1</accession>
<dbReference type="Proteomes" id="UP001161405">
    <property type="component" value="Unassembled WGS sequence"/>
</dbReference>
<dbReference type="InterPro" id="IPR051609">
    <property type="entry name" value="NmrA/Isoflavone_reductase-like"/>
</dbReference>
<evidence type="ECO:0000313" key="4">
    <source>
        <dbReference type="EMBL" id="GLQ16577.1"/>
    </source>
</evidence>
<dbReference type="EMBL" id="BSNI01000002">
    <property type="protein sequence ID" value="GLQ16577.1"/>
    <property type="molecule type" value="Genomic_DNA"/>
</dbReference>
<keyword evidence="1" id="KW-0521">NADP</keyword>
<keyword evidence="5" id="KW-1185">Reference proteome</keyword>
<dbReference type="PANTHER" id="PTHR47706">
    <property type="entry name" value="NMRA-LIKE FAMILY PROTEIN"/>
    <property type="match status" value="1"/>
</dbReference>
<comment type="caution">
    <text evidence="4">The sequence shown here is derived from an EMBL/GenBank/DDBJ whole genome shotgun (WGS) entry which is preliminary data.</text>
</comment>
<feature type="domain" description="NAD-dependent epimerase/dehydratase" evidence="3">
    <location>
        <begin position="5"/>
        <end position="213"/>
    </location>
</feature>
<dbReference type="PANTHER" id="PTHR47706:SF9">
    <property type="entry name" value="NMRA-LIKE DOMAIN-CONTAINING PROTEIN-RELATED"/>
    <property type="match status" value="1"/>
</dbReference>
<proteinExistence type="predicted"/>
<name>A0ABQ5UPK1_9HYPH</name>
<dbReference type="InterPro" id="IPR001509">
    <property type="entry name" value="Epimerase_deHydtase"/>
</dbReference>
<evidence type="ECO:0000256" key="1">
    <source>
        <dbReference type="ARBA" id="ARBA00022857"/>
    </source>
</evidence>
<dbReference type="SUPFAM" id="SSF51735">
    <property type="entry name" value="NAD(P)-binding Rossmann-fold domains"/>
    <property type="match status" value="1"/>
</dbReference>
<keyword evidence="2" id="KW-0560">Oxidoreductase</keyword>
<protein>
    <submittedName>
        <fullName evidence="4">Oxidoreductase</fullName>
    </submittedName>
</protein>
<organism evidence="4 5">
    <name type="scientific">Maritalea porphyrae</name>
    <dbReference type="NCBI Taxonomy" id="880732"/>
    <lineage>
        <taxon>Bacteria</taxon>
        <taxon>Pseudomonadati</taxon>
        <taxon>Pseudomonadota</taxon>
        <taxon>Alphaproteobacteria</taxon>
        <taxon>Hyphomicrobiales</taxon>
        <taxon>Devosiaceae</taxon>
        <taxon>Maritalea</taxon>
    </lineage>
</organism>
<evidence type="ECO:0000256" key="2">
    <source>
        <dbReference type="ARBA" id="ARBA00023002"/>
    </source>
</evidence>
<dbReference type="RefSeq" id="WP_284362238.1">
    <property type="nucleotide sequence ID" value="NZ_BSNI01000002.1"/>
</dbReference>
<sequence>MTDTVTVLGINGRIGQFAAKAFIESGWNVIGFGRSNRAQFEGFEFCQGDGFELADVKRAIADADVVIHALNLPYDRWEREAEQLNKVVIEAMKGTGKILIFPGNVYNFSADTHRMTPDAPQTPETAKGEIRKRMEDDLRDAAEQHGFKAHILRGGDFYGPGSEGSWFDLGIAMNFKRRQITQPCDGETKHSWAYLPDFGRAFEKVAAKRDELGAFENFHFHGHFVTGNEMADAIQRVVPEPYAVKKLPWWAFSIMGLFQPVIREVIKMRYLWQSPQELIDPKLDAILGDGFGTSFERAVAETTLSYLPETELEKLKGMKRAPVLA</sequence>
<reference evidence="4" key="2">
    <citation type="submission" date="2023-01" db="EMBL/GenBank/DDBJ databases">
        <title>Draft genome sequence of Maritalea porphyrae strain NBRC 107169.</title>
        <authorList>
            <person name="Sun Q."/>
            <person name="Mori K."/>
        </authorList>
    </citation>
    <scope>NUCLEOTIDE SEQUENCE</scope>
    <source>
        <strain evidence="4">NBRC 107169</strain>
    </source>
</reference>
<dbReference type="Gene3D" id="3.40.50.720">
    <property type="entry name" value="NAD(P)-binding Rossmann-like Domain"/>
    <property type="match status" value="1"/>
</dbReference>